<dbReference type="EMBL" id="CP038266">
    <property type="protein sequence ID" value="QBR89501.1"/>
    <property type="molecule type" value="Genomic_DNA"/>
</dbReference>
<evidence type="ECO:0000313" key="1">
    <source>
        <dbReference type="EMBL" id="QBR89501.1"/>
    </source>
</evidence>
<proteinExistence type="predicted"/>
<protein>
    <submittedName>
        <fullName evidence="1">Uncharacterized protein</fullName>
    </submittedName>
</protein>
<sequence>MTATNTSRRYGATSPEMGVATVVAGGGLERVLRCGEVREHSQAYPYGVVRGESGGIDRDVPGVLVARVRDIHVEIGLEPRQQSGGYGGGEK</sequence>
<accession>A0ABX5STK6</accession>
<dbReference type="Proteomes" id="UP000295748">
    <property type="component" value="Chromosome"/>
</dbReference>
<gene>
    <name evidence="1" type="ORF">E4K62_12935</name>
</gene>
<reference evidence="1 2" key="1">
    <citation type="submission" date="2019-03" db="EMBL/GenBank/DDBJ databases">
        <authorList>
            <person name="Dong K."/>
        </authorList>
    </citation>
    <scope>NUCLEOTIDE SEQUENCE [LARGE SCALE GENOMIC DNA]</scope>
    <source>
        <strain evidence="2">dk512</strain>
    </source>
</reference>
<name>A0ABX5STK6_9MICO</name>
<keyword evidence="2" id="KW-1185">Reference proteome</keyword>
<dbReference type="RefSeq" id="WP_135068064.1">
    <property type="nucleotide sequence ID" value="NZ_CP038266.1"/>
</dbReference>
<organism evidence="1 2">
    <name type="scientific">Microbacterium wangchenii</name>
    <dbReference type="NCBI Taxonomy" id="2541726"/>
    <lineage>
        <taxon>Bacteria</taxon>
        <taxon>Bacillati</taxon>
        <taxon>Actinomycetota</taxon>
        <taxon>Actinomycetes</taxon>
        <taxon>Micrococcales</taxon>
        <taxon>Microbacteriaceae</taxon>
        <taxon>Microbacterium</taxon>
    </lineage>
</organism>
<evidence type="ECO:0000313" key="2">
    <source>
        <dbReference type="Proteomes" id="UP000295748"/>
    </source>
</evidence>